<dbReference type="Pfam" id="PF12831">
    <property type="entry name" value="FAD_oxidored"/>
    <property type="match status" value="1"/>
</dbReference>
<feature type="domain" description="FixC-like C-terminal" evidence="6">
    <location>
        <begin position="391"/>
        <end position="449"/>
    </location>
</feature>
<organism evidence="7 8">
    <name type="scientific">Amycolatopsis sacchari</name>
    <dbReference type="NCBI Taxonomy" id="115433"/>
    <lineage>
        <taxon>Bacteria</taxon>
        <taxon>Bacillati</taxon>
        <taxon>Actinomycetota</taxon>
        <taxon>Actinomycetes</taxon>
        <taxon>Pseudonocardiales</taxon>
        <taxon>Pseudonocardiaceae</taxon>
        <taxon>Amycolatopsis</taxon>
    </lineage>
</organism>
<dbReference type="EMBL" id="FORP01000045">
    <property type="protein sequence ID" value="SFK91499.1"/>
    <property type="molecule type" value="Genomic_DNA"/>
</dbReference>
<evidence type="ECO:0000313" key="7">
    <source>
        <dbReference type="EMBL" id="SFK91499.1"/>
    </source>
</evidence>
<dbReference type="PANTHER" id="PTHR43624:SF2">
    <property type="entry name" value="ELECTRON TRANSFER FLAVOPROTEIN-QUINONE OXIDOREDUCTASE YDIS-RELATED"/>
    <property type="match status" value="1"/>
</dbReference>
<sequence length="450" mass="47782">MTYAGPDSRSTVVGESTRTFDVVVVGAGPAGSAAALEVARVGHSVALVERGPFPGSKNVYGGVVYGRILDELVPRWWERMPVQRWVTRRSTMVMTPTQALTLDFRTQDWGKPPYNGATAHRADLDSWLAELAVEAGAVLIPSTVATGLLRDTSGAVVGVRTDRPDGDLTAGVVIACDGVNSFLAKEAGMYPVGGESAHLTLGVKQTLALPRQTIEERFGVTGRDGVDIEILGCTRGIPGGGFLYTNLDSVSIGVVLGLEGVRDGGTRPEELVADLKRHPAIAPLIKGGEQIEYSAHLIPEGGYHAMPELVGDGMLVAGDAAAMCLAAGIWLEGVNFALGAGMYAGRAAAAALAAGDVSRRGLSGYRKLLEDSFVLADHRRLRQLPGLVLSDRVQRNYPGFVCDLVQGLFQVDNPLPKPGLRKLLLRSAKDNGVRLRELARDAWTGMRGLR</sequence>
<evidence type="ECO:0000256" key="1">
    <source>
        <dbReference type="ARBA" id="ARBA00001974"/>
    </source>
</evidence>
<evidence type="ECO:0000259" key="6">
    <source>
        <dbReference type="Pfam" id="PF26311"/>
    </source>
</evidence>
<dbReference type="GO" id="GO:0016491">
    <property type="term" value="F:oxidoreductase activity"/>
    <property type="evidence" value="ECO:0007669"/>
    <property type="project" value="UniProtKB-KW"/>
</dbReference>
<evidence type="ECO:0000256" key="2">
    <source>
        <dbReference type="ARBA" id="ARBA00006796"/>
    </source>
</evidence>
<evidence type="ECO:0000256" key="4">
    <source>
        <dbReference type="ARBA" id="ARBA00022827"/>
    </source>
</evidence>
<accession>A0A1I4DF18</accession>
<dbReference type="PRINTS" id="PR00420">
    <property type="entry name" value="RNGMNOXGNASE"/>
</dbReference>
<keyword evidence="8" id="KW-1185">Reference proteome</keyword>
<dbReference type="PANTHER" id="PTHR43624">
    <property type="entry name" value="ELECTRON TRANSFER FLAVOPROTEIN-QUINONE OXIDOREDUCTASE YDIS-RELATED"/>
    <property type="match status" value="1"/>
</dbReference>
<dbReference type="STRING" id="115433.SAMN05421835_14516"/>
<evidence type="ECO:0000313" key="8">
    <source>
        <dbReference type="Proteomes" id="UP000199025"/>
    </source>
</evidence>
<dbReference type="InterPro" id="IPR036188">
    <property type="entry name" value="FAD/NAD-bd_sf"/>
</dbReference>
<proteinExistence type="inferred from homology"/>
<comment type="cofactor">
    <cofactor evidence="1">
        <name>FAD</name>
        <dbReference type="ChEBI" id="CHEBI:57692"/>
    </cofactor>
</comment>
<keyword evidence="3" id="KW-0285">Flavoprotein</keyword>
<comment type="similarity">
    <text evidence="2">Belongs to the ETF-QO/FixC family.</text>
</comment>
<reference evidence="7 8" key="1">
    <citation type="submission" date="2016-10" db="EMBL/GenBank/DDBJ databases">
        <authorList>
            <person name="de Groot N.N."/>
        </authorList>
    </citation>
    <scope>NUCLEOTIDE SEQUENCE [LARGE SCALE GENOMIC DNA]</scope>
    <source>
        <strain evidence="7 8">DSM 44468</strain>
    </source>
</reference>
<evidence type="ECO:0000256" key="5">
    <source>
        <dbReference type="ARBA" id="ARBA00023002"/>
    </source>
</evidence>
<dbReference type="InterPro" id="IPR059103">
    <property type="entry name" value="FixC-like_C"/>
</dbReference>
<protein>
    <submittedName>
        <fullName evidence="7">Electron transfer flavoprotein-quinone oxidoreductase</fullName>
    </submittedName>
</protein>
<dbReference type="SUPFAM" id="SSF51905">
    <property type="entry name" value="FAD/NAD(P)-binding domain"/>
    <property type="match status" value="1"/>
</dbReference>
<keyword evidence="4" id="KW-0274">FAD</keyword>
<dbReference type="Gene3D" id="3.50.50.60">
    <property type="entry name" value="FAD/NAD(P)-binding domain"/>
    <property type="match status" value="1"/>
</dbReference>
<gene>
    <name evidence="7" type="ORF">SAMN05421835_14516</name>
</gene>
<name>A0A1I4DF18_9PSEU</name>
<dbReference type="OrthoDB" id="833207at2"/>
<dbReference type="SUPFAM" id="SSF54373">
    <property type="entry name" value="FAD-linked reductases, C-terminal domain"/>
    <property type="match status" value="1"/>
</dbReference>
<dbReference type="AlphaFoldDB" id="A0A1I4DF18"/>
<dbReference type="Pfam" id="PF26311">
    <property type="entry name" value="ETF-QO_FixC_C"/>
    <property type="match status" value="1"/>
</dbReference>
<dbReference type="RefSeq" id="WP_091517049.1">
    <property type="nucleotide sequence ID" value="NZ_CBDRCA010000074.1"/>
</dbReference>
<dbReference type="InterPro" id="IPR039651">
    <property type="entry name" value="FixC-like"/>
</dbReference>
<dbReference type="Proteomes" id="UP000199025">
    <property type="component" value="Unassembled WGS sequence"/>
</dbReference>
<keyword evidence="5" id="KW-0560">Oxidoreductase</keyword>
<evidence type="ECO:0000256" key="3">
    <source>
        <dbReference type="ARBA" id="ARBA00022630"/>
    </source>
</evidence>